<gene>
    <name evidence="3" type="ORF">CYCCA115_LOCUS112</name>
</gene>
<sequence>MGPSFVLRLLYALFIVIVVYNPICSGFSSPLKAASRCRIRQRNNEDEGRIRCDSMREETMESSPPRTSQSHEPQSRISTSQSTYVATEPKRAYSWLDRLHQLQDYKETHGDTCVPKRFPSNPSLGNWVIKQRVQYRKFLSNETPCSMTEEKVAILNQIGFCWDGTANALKSRLQDQEDKWWSRLEEFRNLRASNPKKLPASMDRWLTQQRWLMQQRAECAAVDEIKLEALNAIDPNWWMSARELQWEERYQELLAYKKEYGDCCVPINYAKNKKLGTWVSNCRKQYKLRKDGEKSNMTKARIDKLDGIGFIWDRWEHEFEQKVKLGDSF</sequence>
<feature type="region of interest" description="Disordered" evidence="1">
    <location>
        <begin position="48"/>
        <end position="84"/>
    </location>
</feature>
<evidence type="ECO:0000313" key="3">
    <source>
        <dbReference type="EMBL" id="CAJ1893040.1"/>
    </source>
</evidence>
<name>A0AAD2CDP6_9STRA</name>
<dbReference type="Proteomes" id="UP001295423">
    <property type="component" value="Unassembled WGS sequence"/>
</dbReference>
<evidence type="ECO:0000259" key="2">
    <source>
        <dbReference type="Pfam" id="PF03457"/>
    </source>
</evidence>
<feature type="compositionally biased region" description="Polar residues" evidence="1">
    <location>
        <begin position="61"/>
        <end position="84"/>
    </location>
</feature>
<feature type="compositionally biased region" description="Basic and acidic residues" evidence="1">
    <location>
        <begin position="48"/>
        <end position="59"/>
    </location>
</feature>
<keyword evidence="4" id="KW-1185">Reference proteome</keyword>
<feature type="domain" description="Helicase-associated" evidence="2">
    <location>
        <begin position="93"/>
        <end position="160"/>
    </location>
</feature>
<protein>
    <recommendedName>
        <fullName evidence="2">Helicase-associated domain-containing protein</fullName>
    </recommendedName>
</protein>
<evidence type="ECO:0000256" key="1">
    <source>
        <dbReference type="SAM" id="MobiDB-lite"/>
    </source>
</evidence>
<evidence type="ECO:0000313" key="4">
    <source>
        <dbReference type="Proteomes" id="UP001295423"/>
    </source>
</evidence>
<dbReference type="InterPro" id="IPR005114">
    <property type="entry name" value="Helicase_assoc"/>
</dbReference>
<dbReference type="PANTHER" id="PTHR33418:SF1">
    <property type="entry name" value="HELICASE-ASSOCIATED DOMAIN-CONTAINING PROTEIN"/>
    <property type="match status" value="1"/>
</dbReference>
<dbReference type="PANTHER" id="PTHR33418">
    <property type="entry name" value="HELICASE-ASSOCIATED"/>
    <property type="match status" value="1"/>
</dbReference>
<dbReference type="AlphaFoldDB" id="A0AAD2CDP6"/>
<organism evidence="3 4">
    <name type="scientific">Cylindrotheca closterium</name>
    <dbReference type="NCBI Taxonomy" id="2856"/>
    <lineage>
        <taxon>Eukaryota</taxon>
        <taxon>Sar</taxon>
        <taxon>Stramenopiles</taxon>
        <taxon>Ochrophyta</taxon>
        <taxon>Bacillariophyta</taxon>
        <taxon>Bacillariophyceae</taxon>
        <taxon>Bacillariophycidae</taxon>
        <taxon>Bacillariales</taxon>
        <taxon>Bacillariaceae</taxon>
        <taxon>Cylindrotheca</taxon>
    </lineage>
</organism>
<comment type="caution">
    <text evidence="3">The sequence shown here is derived from an EMBL/GenBank/DDBJ whole genome shotgun (WGS) entry which is preliminary data.</text>
</comment>
<dbReference type="EMBL" id="CAKOGP040000001">
    <property type="protein sequence ID" value="CAJ1893040.1"/>
    <property type="molecule type" value="Genomic_DNA"/>
</dbReference>
<dbReference type="Gene3D" id="6.10.140.530">
    <property type="match status" value="2"/>
</dbReference>
<feature type="domain" description="Helicase-associated" evidence="2">
    <location>
        <begin position="243"/>
        <end position="310"/>
    </location>
</feature>
<dbReference type="Pfam" id="PF03457">
    <property type="entry name" value="HA"/>
    <property type="match status" value="2"/>
</dbReference>
<reference evidence="3" key="1">
    <citation type="submission" date="2023-08" db="EMBL/GenBank/DDBJ databases">
        <authorList>
            <person name="Audoor S."/>
            <person name="Bilcke G."/>
        </authorList>
    </citation>
    <scope>NUCLEOTIDE SEQUENCE</scope>
</reference>
<proteinExistence type="predicted"/>
<accession>A0AAD2CDP6</accession>